<feature type="domain" description="Aminoglycoside phosphotransferase" evidence="2">
    <location>
        <begin position="240"/>
        <end position="314"/>
    </location>
</feature>
<evidence type="ECO:0000259" key="2">
    <source>
        <dbReference type="Pfam" id="PF01636"/>
    </source>
</evidence>
<feature type="compositionally biased region" description="Low complexity" evidence="1">
    <location>
        <begin position="28"/>
        <end position="45"/>
    </location>
</feature>
<dbReference type="Pfam" id="PF01636">
    <property type="entry name" value="APH"/>
    <property type="match status" value="1"/>
</dbReference>
<dbReference type="Gene3D" id="3.90.1200.10">
    <property type="match status" value="1"/>
</dbReference>
<comment type="caution">
    <text evidence="3">The sequence shown here is derived from an EMBL/GenBank/DDBJ whole genome shotgun (WGS) entry which is preliminary data.</text>
</comment>
<feature type="compositionally biased region" description="Basic residues" evidence="1">
    <location>
        <begin position="1"/>
        <end position="27"/>
    </location>
</feature>
<feature type="region of interest" description="Disordered" evidence="1">
    <location>
        <begin position="1"/>
        <end position="97"/>
    </location>
</feature>
<evidence type="ECO:0000256" key="1">
    <source>
        <dbReference type="SAM" id="MobiDB-lite"/>
    </source>
</evidence>
<evidence type="ECO:0000313" key="3">
    <source>
        <dbReference type="EMBL" id="OPC82272.1"/>
    </source>
</evidence>
<dbReference type="AlphaFoldDB" id="A0A1T3NZY2"/>
<dbReference type="InterPro" id="IPR011009">
    <property type="entry name" value="Kinase-like_dom_sf"/>
</dbReference>
<gene>
    <name evidence="3" type="ORF">B4N89_16220</name>
</gene>
<proteinExistence type="predicted"/>
<dbReference type="EMBL" id="MWQN01000001">
    <property type="protein sequence ID" value="OPC82272.1"/>
    <property type="molecule type" value="Genomic_DNA"/>
</dbReference>
<dbReference type="Proteomes" id="UP000190037">
    <property type="component" value="Unassembled WGS sequence"/>
</dbReference>
<evidence type="ECO:0000313" key="4">
    <source>
        <dbReference type="Proteomes" id="UP000190037"/>
    </source>
</evidence>
<dbReference type="STRING" id="159449.B4N89_16220"/>
<dbReference type="SUPFAM" id="SSF56112">
    <property type="entry name" value="Protein kinase-like (PK-like)"/>
    <property type="match status" value="1"/>
</dbReference>
<dbReference type="InterPro" id="IPR002575">
    <property type="entry name" value="Aminoglycoside_PTrfase"/>
</dbReference>
<accession>A0A1T3NZY2</accession>
<keyword evidence="4" id="KW-1185">Reference proteome</keyword>
<organism evidence="3 4">
    <name type="scientific">Embleya scabrispora</name>
    <dbReference type="NCBI Taxonomy" id="159449"/>
    <lineage>
        <taxon>Bacteria</taxon>
        <taxon>Bacillati</taxon>
        <taxon>Actinomycetota</taxon>
        <taxon>Actinomycetes</taxon>
        <taxon>Kitasatosporales</taxon>
        <taxon>Streptomycetaceae</taxon>
        <taxon>Embleya</taxon>
    </lineage>
</organism>
<sequence length="355" mass="37883">MRRRPRAPRSNRPPPRRSRSRFRRRSGARPSADRPTTTRCARAAAGTPVDTRRYSATATTSGADAHPAPRPSADVPVHHRPVHPAPESTLSESAAPPPVRIESVPPELGSPLDAAPLSTRSDIWHVLGSDADAVLKLATPDGTAPANPRYWAREVEAYESGLAAGVYAAHGLTAPRTLRVDQRGDGSVALWLDYVHGVAGTEWDPDRWADFAHRLGAAQAATEPLGPSWLFERPSPVGPLATRVAELPYLLCHLDLRPGNLIARDEDVVLLDWSHAGYGLPGEDLAGLILAHVAEPKVAEALDAALPAEYARGAGLAEADVRAVIAATAPARYGPGANEATRRLLHAWAKDAATR</sequence>
<reference evidence="3 4" key="1">
    <citation type="submission" date="2017-03" db="EMBL/GenBank/DDBJ databases">
        <title>Draft genome sequence of Streptomyces scabrisporus NF3, endophyte isolated from Amphipterygium adstringens.</title>
        <authorList>
            <person name="Vazquez M."/>
            <person name="Ceapa C.D."/>
            <person name="Rodriguez Luna D."/>
            <person name="Sanchez Esquivel S."/>
        </authorList>
    </citation>
    <scope>NUCLEOTIDE SEQUENCE [LARGE SCALE GENOMIC DNA]</scope>
    <source>
        <strain evidence="3 4">NF3</strain>
    </source>
</reference>
<protein>
    <recommendedName>
        <fullName evidence="2">Aminoglycoside phosphotransferase domain-containing protein</fullName>
    </recommendedName>
</protein>
<name>A0A1T3NZY2_9ACTN</name>